<comment type="similarity">
    <text evidence="4">In the C-terminal section; belongs to the glycosyl hydrolase 73 family.</text>
</comment>
<dbReference type="Pfam" id="PF10135">
    <property type="entry name" value="Rod-binding"/>
    <property type="match status" value="1"/>
</dbReference>
<dbReference type="SMART" id="SM00047">
    <property type="entry name" value="LYZ2"/>
    <property type="match status" value="1"/>
</dbReference>
<dbReference type="SUPFAM" id="SSF53955">
    <property type="entry name" value="Lysozyme-like"/>
    <property type="match status" value="1"/>
</dbReference>
<dbReference type="Proteomes" id="UP000659697">
    <property type="component" value="Unassembled WGS sequence"/>
</dbReference>
<dbReference type="RefSeq" id="WP_189432634.1">
    <property type="nucleotide sequence ID" value="NZ_BNAO01000004.1"/>
</dbReference>
<dbReference type="GO" id="GO:0016787">
    <property type="term" value="F:hydrolase activity"/>
    <property type="evidence" value="ECO:0007669"/>
    <property type="project" value="UniProtKB-KW"/>
</dbReference>
<dbReference type="EMBL" id="BNAO01000004">
    <property type="protein sequence ID" value="GHG69197.1"/>
    <property type="molecule type" value="Genomic_DNA"/>
</dbReference>
<evidence type="ECO:0000256" key="5">
    <source>
        <dbReference type="ARBA" id="ARBA00013433"/>
    </source>
</evidence>
<evidence type="ECO:0000313" key="14">
    <source>
        <dbReference type="Proteomes" id="UP000659697"/>
    </source>
</evidence>
<comment type="subcellular location">
    <subcellularLocation>
        <location evidence="2">Periplasm</location>
    </subcellularLocation>
</comment>
<evidence type="ECO:0000256" key="3">
    <source>
        <dbReference type="ARBA" id="ARBA00006880"/>
    </source>
</evidence>
<dbReference type="InterPro" id="IPR019301">
    <property type="entry name" value="Flagellar_prot_FlgJ_N"/>
</dbReference>
<evidence type="ECO:0000256" key="8">
    <source>
        <dbReference type="ARBA" id="ARBA00022801"/>
    </source>
</evidence>
<dbReference type="NCBIfam" id="TIGR02541">
    <property type="entry name" value="flagell_FlgJ"/>
    <property type="match status" value="1"/>
</dbReference>
<comment type="function">
    <text evidence="1">Flagellum-specific muramidase which hydrolyzes the peptidoglycan layer to assemble the rod structure in the periplasmic space.</text>
</comment>
<evidence type="ECO:0000256" key="7">
    <source>
        <dbReference type="ARBA" id="ARBA00022795"/>
    </source>
</evidence>
<evidence type="ECO:0000256" key="2">
    <source>
        <dbReference type="ARBA" id="ARBA00004418"/>
    </source>
</evidence>
<keyword evidence="14" id="KW-1185">Reference proteome</keyword>
<evidence type="ECO:0000313" key="13">
    <source>
        <dbReference type="EMBL" id="GHG69197.1"/>
    </source>
</evidence>
<sequence length="381" mass="41850">MNSGKLQHSYHDLSSLQQIRTAAKNDEKGGLRQAAEQFEAIFFNMLLKSMRQANAAFESEGMMNSQTTEFYRDMHDSQMASDLAQKGSLGLADLLVKQLDPQAVAAQRNKAQTLVLPGENNKTLALPEAQQFTQQSDLALLRAKAMQQLVQADVIQPGRRDISQLSPLLDKLQQQRERVQAEKAAAEKNKEVQPIAAANATQGTEFRADSPVEFIRSLLPAAKQAASALGLDPLALIAQAALETGWGKRMIKTAGGDNSFNLFGIKASRNWQGDTAVVDTLEYRQGVARKEQAKFRAYSSPEQSLQDYTQFIGNSVRYQQAVAAAKEPAAYFSELQAAGYATDPNYAQKIMSVFNSSAFEQVRSELNSVKDFADAADEQSE</sequence>
<name>A0ABQ3L096_9ALTE</name>
<keyword evidence="7" id="KW-1005">Bacterial flagellum biogenesis</keyword>
<keyword evidence="8 13" id="KW-0378">Hydrolase</keyword>
<dbReference type="Gene3D" id="2.10.70.40">
    <property type="entry name" value="peptidoglycan hydrolase"/>
    <property type="match status" value="1"/>
</dbReference>
<protein>
    <recommendedName>
        <fullName evidence="5">Peptidoglycan hydrolase FlgJ</fullName>
    </recommendedName>
    <alternativeName>
        <fullName evidence="11">Muramidase FlgJ</fullName>
    </alternativeName>
</protein>
<comment type="caution">
    <text evidence="13">The sequence shown here is derived from an EMBL/GenBank/DDBJ whole genome shotgun (WGS) entry which is preliminary data.</text>
</comment>
<keyword evidence="10" id="KW-0961">Cell wall biogenesis/degradation</keyword>
<dbReference type="Gene3D" id="1.10.530.10">
    <property type="match status" value="1"/>
</dbReference>
<evidence type="ECO:0000256" key="9">
    <source>
        <dbReference type="ARBA" id="ARBA00023295"/>
    </source>
</evidence>
<dbReference type="Pfam" id="PF01832">
    <property type="entry name" value="Glucosaminidase"/>
    <property type="match status" value="1"/>
</dbReference>
<organism evidence="13 14">
    <name type="scientific">Alishewanella longhuensis</name>
    <dbReference type="NCBI Taxonomy" id="1091037"/>
    <lineage>
        <taxon>Bacteria</taxon>
        <taxon>Pseudomonadati</taxon>
        <taxon>Pseudomonadota</taxon>
        <taxon>Gammaproteobacteria</taxon>
        <taxon>Alteromonadales</taxon>
        <taxon>Alteromonadaceae</taxon>
        <taxon>Alishewanella</taxon>
    </lineage>
</organism>
<dbReference type="PANTHER" id="PTHR33308:SF9">
    <property type="entry name" value="PEPTIDOGLYCAN HYDROLASE FLGJ"/>
    <property type="match status" value="1"/>
</dbReference>
<evidence type="ECO:0000256" key="10">
    <source>
        <dbReference type="ARBA" id="ARBA00023316"/>
    </source>
</evidence>
<gene>
    <name evidence="13" type="primary">flgJ</name>
    <name evidence="13" type="ORF">GCM10010919_18940</name>
</gene>
<reference evidence="14" key="1">
    <citation type="journal article" date="2019" name="Int. J. Syst. Evol. Microbiol.">
        <title>The Global Catalogue of Microorganisms (GCM) 10K type strain sequencing project: providing services to taxonomists for standard genome sequencing and annotation.</title>
        <authorList>
            <consortium name="The Broad Institute Genomics Platform"/>
            <consortium name="The Broad Institute Genome Sequencing Center for Infectious Disease"/>
            <person name="Wu L."/>
            <person name="Ma J."/>
        </authorList>
    </citation>
    <scope>NUCLEOTIDE SEQUENCE [LARGE SCALE GENOMIC DNA]</scope>
    <source>
        <strain evidence="14">CGMCC 1.7003</strain>
    </source>
</reference>
<evidence type="ECO:0000256" key="4">
    <source>
        <dbReference type="ARBA" id="ARBA00007974"/>
    </source>
</evidence>
<keyword evidence="9" id="KW-0326">Glycosidase</keyword>
<dbReference type="InterPro" id="IPR023346">
    <property type="entry name" value="Lysozyme-like_dom_sf"/>
</dbReference>
<accession>A0ABQ3L096</accession>
<evidence type="ECO:0000256" key="6">
    <source>
        <dbReference type="ARBA" id="ARBA00022764"/>
    </source>
</evidence>
<evidence type="ECO:0000256" key="1">
    <source>
        <dbReference type="ARBA" id="ARBA00002954"/>
    </source>
</evidence>
<proteinExistence type="inferred from homology"/>
<evidence type="ECO:0000256" key="11">
    <source>
        <dbReference type="ARBA" id="ARBA00030835"/>
    </source>
</evidence>
<dbReference type="PANTHER" id="PTHR33308">
    <property type="entry name" value="PEPTIDOGLYCAN HYDROLASE FLGJ"/>
    <property type="match status" value="1"/>
</dbReference>
<dbReference type="InterPro" id="IPR013377">
    <property type="entry name" value="FlgJ"/>
</dbReference>
<feature type="domain" description="Mannosyl-glycoprotein endo-beta-N-acetylglucosamidase-like" evidence="12">
    <location>
        <begin position="197"/>
        <end position="360"/>
    </location>
</feature>
<comment type="similarity">
    <text evidence="3">In the N-terminal section; belongs to the FlgJ family.</text>
</comment>
<dbReference type="InterPro" id="IPR002901">
    <property type="entry name" value="MGlyc_endo_b_GlcNAc-like_dom"/>
</dbReference>
<keyword evidence="6" id="KW-0574">Periplasm</keyword>
<dbReference type="InterPro" id="IPR051056">
    <property type="entry name" value="Glycosyl_Hydrolase_73"/>
</dbReference>
<evidence type="ECO:0000259" key="12">
    <source>
        <dbReference type="SMART" id="SM00047"/>
    </source>
</evidence>